<dbReference type="InterPro" id="IPR013467">
    <property type="entry name" value="HNH78-like"/>
</dbReference>
<sequence length="215" mass="24930">MLHGEKMFKITKSEPDFFTKSKLKVKIPKISSAWSDKAIETIRPKLREHILLQEQNLLCAYCEKEIDDNPSNSNIDHFKLKAGHLFPEKTLDYHNLLVSCNTNGRCSNYKDKHISSKEVYDNIVNPIMENPDDFFDYLITGRIIAINDNPKAEFTIDIFQLGRDIDEPLSRQRKEIADSLEHIKNLSLDEVHDIFGNEFCSFIKIVYPKINIGEN</sequence>
<reference evidence="1" key="1">
    <citation type="submission" date="2020-01" db="EMBL/GenBank/DDBJ databases">
        <authorList>
            <person name="Meier V. D."/>
            <person name="Meier V D."/>
        </authorList>
    </citation>
    <scope>NUCLEOTIDE SEQUENCE</scope>
    <source>
        <strain evidence="1">HLG_WM_MAG_05</strain>
    </source>
</reference>
<proteinExistence type="predicted"/>
<dbReference type="AlphaFoldDB" id="A0A6S6U077"/>
<evidence type="ECO:0000313" key="1">
    <source>
        <dbReference type="EMBL" id="CAA6825085.1"/>
    </source>
</evidence>
<protein>
    <recommendedName>
        <fullName evidence="2">TIGR02646 family protein</fullName>
    </recommendedName>
</protein>
<name>A0A6S6U077_9BACT</name>
<dbReference type="NCBIfam" id="TIGR02646">
    <property type="entry name" value="retron system putative HNH endonuclease"/>
    <property type="match status" value="1"/>
</dbReference>
<dbReference type="EMBL" id="CACVAU010000079">
    <property type="protein sequence ID" value="CAA6825085.1"/>
    <property type="molecule type" value="Genomic_DNA"/>
</dbReference>
<accession>A0A6S6U077</accession>
<organism evidence="1">
    <name type="scientific">uncultured Sulfurovum sp</name>
    <dbReference type="NCBI Taxonomy" id="269237"/>
    <lineage>
        <taxon>Bacteria</taxon>
        <taxon>Pseudomonadati</taxon>
        <taxon>Campylobacterota</taxon>
        <taxon>Epsilonproteobacteria</taxon>
        <taxon>Campylobacterales</taxon>
        <taxon>Sulfurovaceae</taxon>
        <taxon>Sulfurovum</taxon>
        <taxon>environmental samples</taxon>
    </lineage>
</organism>
<gene>
    <name evidence="1" type="ORF">HELGO_WM7014</name>
</gene>
<evidence type="ECO:0008006" key="2">
    <source>
        <dbReference type="Google" id="ProtNLM"/>
    </source>
</evidence>